<evidence type="ECO:0000313" key="9">
    <source>
        <dbReference type="EMBL" id="SHE31373.1"/>
    </source>
</evidence>
<keyword evidence="10" id="KW-1185">Reference proteome</keyword>
<keyword evidence="5 8" id="KW-0689">Ribosomal protein</keyword>
<dbReference type="NCBIfam" id="TIGR00029">
    <property type="entry name" value="S20"/>
    <property type="match status" value="1"/>
</dbReference>
<evidence type="ECO:0000256" key="1">
    <source>
        <dbReference type="ARBA" id="ARBA00003134"/>
    </source>
</evidence>
<comment type="function">
    <text evidence="1 8">Binds directly to 16S ribosomal RNA.</text>
</comment>
<dbReference type="GO" id="GO:0005829">
    <property type="term" value="C:cytosol"/>
    <property type="evidence" value="ECO:0007669"/>
    <property type="project" value="TreeGrafter"/>
</dbReference>
<evidence type="ECO:0000256" key="2">
    <source>
        <dbReference type="ARBA" id="ARBA00007634"/>
    </source>
</evidence>
<evidence type="ECO:0000256" key="5">
    <source>
        <dbReference type="ARBA" id="ARBA00022980"/>
    </source>
</evidence>
<evidence type="ECO:0000256" key="4">
    <source>
        <dbReference type="ARBA" id="ARBA00022884"/>
    </source>
</evidence>
<dbReference type="PANTHER" id="PTHR33398:SF1">
    <property type="entry name" value="SMALL RIBOSOMAL SUBUNIT PROTEIN BS20C"/>
    <property type="match status" value="1"/>
</dbReference>
<evidence type="ECO:0000256" key="8">
    <source>
        <dbReference type="HAMAP-Rule" id="MF_00500"/>
    </source>
</evidence>
<dbReference type="Proteomes" id="UP000184088">
    <property type="component" value="Unassembled WGS sequence"/>
</dbReference>
<dbReference type="AlphaFoldDB" id="A0A1M4SGL5"/>
<proteinExistence type="inferred from homology"/>
<evidence type="ECO:0000313" key="10">
    <source>
        <dbReference type="Proteomes" id="UP000184088"/>
    </source>
</evidence>
<gene>
    <name evidence="8" type="primary">rpsT</name>
    <name evidence="9" type="ORF">SAMN02746089_00042</name>
</gene>
<protein>
    <recommendedName>
        <fullName evidence="7 8">Small ribosomal subunit protein bS20</fullName>
    </recommendedName>
</protein>
<accession>A0A1M4SGL5</accession>
<dbReference type="RefSeq" id="WP_073341081.1">
    <property type="nucleotide sequence ID" value="NZ_FQVH01000001.1"/>
</dbReference>
<dbReference type="OrthoDB" id="9808392at2"/>
<dbReference type="Gene3D" id="1.20.58.110">
    <property type="entry name" value="Ribosomal protein S20"/>
    <property type="match status" value="1"/>
</dbReference>
<keyword evidence="6 8" id="KW-0687">Ribonucleoprotein</keyword>
<dbReference type="STRING" id="1121256.SAMN02746089_00042"/>
<dbReference type="SUPFAM" id="SSF46992">
    <property type="entry name" value="Ribosomal protein S20"/>
    <property type="match status" value="1"/>
</dbReference>
<evidence type="ECO:0000256" key="3">
    <source>
        <dbReference type="ARBA" id="ARBA00022730"/>
    </source>
</evidence>
<evidence type="ECO:0000256" key="7">
    <source>
        <dbReference type="ARBA" id="ARBA00035136"/>
    </source>
</evidence>
<dbReference type="Pfam" id="PF01649">
    <property type="entry name" value="Ribosomal_S20p"/>
    <property type="match status" value="1"/>
</dbReference>
<dbReference type="GO" id="GO:0070181">
    <property type="term" value="F:small ribosomal subunit rRNA binding"/>
    <property type="evidence" value="ECO:0007669"/>
    <property type="project" value="TreeGrafter"/>
</dbReference>
<dbReference type="FunFam" id="1.20.58.110:FF:000001">
    <property type="entry name" value="30S ribosomal protein S20"/>
    <property type="match status" value="1"/>
</dbReference>
<keyword evidence="4 8" id="KW-0694">RNA-binding</keyword>
<dbReference type="GO" id="GO:0015935">
    <property type="term" value="C:small ribosomal subunit"/>
    <property type="evidence" value="ECO:0007669"/>
    <property type="project" value="TreeGrafter"/>
</dbReference>
<reference evidence="9 10" key="1">
    <citation type="submission" date="2016-11" db="EMBL/GenBank/DDBJ databases">
        <authorList>
            <person name="Jaros S."/>
            <person name="Januszkiewicz K."/>
            <person name="Wedrychowicz H."/>
        </authorList>
    </citation>
    <scope>NUCLEOTIDE SEQUENCE [LARGE SCALE GENOMIC DNA]</scope>
    <source>
        <strain evidence="9 10">DSM 17918</strain>
    </source>
</reference>
<organism evidence="9 10">
    <name type="scientific">Caldanaerobius fijiensis DSM 17918</name>
    <dbReference type="NCBI Taxonomy" id="1121256"/>
    <lineage>
        <taxon>Bacteria</taxon>
        <taxon>Bacillati</taxon>
        <taxon>Bacillota</taxon>
        <taxon>Clostridia</taxon>
        <taxon>Thermoanaerobacterales</taxon>
        <taxon>Thermoanaerobacteraceae</taxon>
        <taxon>Caldanaerobius</taxon>
    </lineage>
</organism>
<comment type="similarity">
    <text evidence="2 8">Belongs to the bacterial ribosomal protein bS20 family.</text>
</comment>
<dbReference type="InterPro" id="IPR002583">
    <property type="entry name" value="Ribosomal_bS20"/>
</dbReference>
<evidence type="ECO:0000256" key="6">
    <source>
        <dbReference type="ARBA" id="ARBA00023274"/>
    </source>
</evidence>
<dbReference type="GO" id="GO:0006412">
    <property type="term" value="P:translation"/>
    <property type="evidence" value="ECO:0007669"/>
    <property type="project" value="UniProtKB-UniRule"/>
</dbReference>
<sequence>MANTKSAKKRIKITKVRTLRNRRVKNAVKIAIKDFMSKLNSGDVTAATEAFKNAVRVLDKAVTKGVLHKNNAANKKSKLASKLNKVLSASAESTSA</sequence>
<name>A0A1M4SGL5_9THEO</name>
<dbReference type="PANTHER" id="PTHR33398">
    <property type="entry name" value="30S RIBOSOMAL PROTEIN S20"/>
    <property type="match status" value="1"/>
</dbReference>
<dbReference type="InterPro" id="IPR036510">
    <property type="entry name" value="Ribosomal_bS20_sf"/>
</dbReference>
<keyword evidence="3 8" id="KW-0699">rRNA-binding</keyword>
<dbReference type="GO" id="GO:0003735">
    <property type="term" value="F:structural constituent of ribosome"/>
    <property type="evidence" value="ECO:0007669"/>
    <property type="project" value="InterPro"/>
</dbReference>
<dbReference type="EMBL" id="FQVH01000001">
    <property type="protein sequence ID" value="SHE31373.1"/>
    <property type="molecule type" value="Genomic_DNA"/>
</dbReference>
<dbReference type="HAMAP" id="MF_00500">
    <property type="entry name" value="Ribosomal_bS20"/>
    <property type="match status" value="1"/>
</dbReference>